<dbReference type="EMBL" id="AMZH03009676">
    <property type="protein sequence ID" value="RRT56337.1"/>
    <property type="molecule type" value="Genomic_DNA"/>
</dbReference>
<dbReference type="AlphaFoldDB" id="A0A426YX74"/>
<sequence length="116" mass="12610">MHTVLRASSSSRRSVPFRMRPATVKKERDREEEMADQSEKFQAGQAAGQAQVKKDELVTSARDTAESCKQSCQESKEQAAGVVHQTAEKMMNMAQGATDAMKNAVGMGSNTGTTKQ</sequence>
<dbReference type="Proteomes" id="UP000287651">
    <property type="component" value="Unassembled WGS sequence"/>
</dbReference>
<gene>
    <name evidence="2" type="ORF">B296_00020427</name>
</gene>
<comment type="caution">
    <text evidence="2">The sequence shown here is derived from an EMBL/GenBank/DDBJ whole genome shotgun (WGS) entry which is preliminary data.</text>
</comment>
<feature type="region of interest" description="Disordered" evidence="1">
    <location>
        <begin position="1"/>
        <end position="58"/>
    </location>
</feature>
<feature type="compositionally biased region" description="Low complexity" evidence="1">
    <location>
        <begin position="1"/>
        <end position="20"/>
    </location>
</feature>
<name>A0A426YX74_ENSVE</name>
<protein>
    <submittedName>
        <fullName evidence="2">Uncharacterized protein</fullName>
    </submittedName>
</protein>
<evidence type="ECO:0000313" key="2">
    <source>
        <dbReference type="EMBL" id="RRT56337.1"/>
    </source>
</evidence>
<organism evidence="2 3">
    <name type="scientific">Ensete ventricosum</name>
    <name type="common">Abyssinian banana</name>
    <name type="synonym">Musa ensete</name>
    <dbReference type="NCBI Taxonomy" id="4639"/>
    <lineage>
        <taxon>Eukaryota</taxon>
        <taxon>Viridiplantae</taxon>
        <taxon>Streptophyta</taxon>
        <taxon>Embryophyta</taxon>
        <taxon>Tracheophyta</taxon>
        <taxon>Spermatophyta</taxon>
        <taxon>Magnoliopsida</taxon>
        <taxon>Liliopsida</taxon>
        <taxon>Zingiberales</taxon>
        <taxon>Musaceae</taxon>
        <taxon>Ensete</taxon>
    </lineage>
</organism>
<dbReference type="PANTHER" id="PTHR34191:SF20">
    <property type="entry name" value="LATE EMBRYOGENESIS ABUNDANT PROTEIN (LEA) FAMILY PROTEIN"/>
    <property type="match status" value="1"/>
</dbReference>
<reference evidence="2 3" key="1">
    <citation type="journal article" date="2014" name="Agronomy (Basel)">
        <title>A Draft Genome Sequence for Ensete ventricosum, the Drought-Tolerant Tree Against Hunger.</title>
        <authorList>
            <person name="Harrison J."/>
            <person name="Moore K.A."/>
            <person name="Paszkiewicz K."/>
            <person name="Jones T."/>
            <person name="Grant M."/>
            <person name="Ambacheew D."/>
            <person name="Muzemil S."/>
            <person name="Studholme D.J."/>
        </authorList>
    </citation>
    <scope>NUCLEOTIDE SEQUENCE [LARGE SCALE GENOMIC DNA]</scope>
</reference>
<evidence type="ECO:0000256" key="1">
    <source>
        <dbReference type="SAM" id="MobiDB-lite"/>
    </source>
</evidence>
<evidence type="ECO:0000313" key="3">
    <source>
        <dbReference type="Proteomes" id="UP000287651"/>
    </source>
</evidence>
<dbReference type="PANTHER" id="PTHR34191">
    <property type="entry name" value="LATE EMBRYOGENESIS ABUNDANT PROTEIN (LEA) FAMILY PROTEIN"/>
    <property type="match status" value="1"/>
</dbReference>
<proteinExistence type="predicted"/>
<feature type="compositionally biased region" description="Low complexity" evidence="1">
    <location>
        <begin position="42"/>
        <end position="51"/>
    </location>
</feature>
<dbReference type="InterPro" id="IPR039624">
    <property type="entry name" value="LEA1/2/D7/KIN2"/>
</dbReference>
<accession>A0A426YX74</accession>